<dbReference type="Proteomes" id="UP001438707">
    <property type="component" value="Unassembled WGS sequence"/>
</dbReference>
<feature type="domain" description="Autophagy protein ATG5 UblB" evidence="6">
    <location>
        <begin position="184"/>
        <end position="287"/>
    </location>
</feature>
<accession>A0AAW1RZ98</accession>
<evidence type="ECO:0000256" key="3">
    <source>
        <dbReference type="ARBA" id="ARBA00022843"/>
    </source>
</evidence>
<keyword evidence="3 5" id="KW-0832">Ubl conjugation</keyword>
<dbReference type="GO" id="GO:0006995">
    <property type="term" value="P:cellular response to nitrogen starvation"/>
    <property type="evidence" value="ECO:0007669"/>
    <property type="project" value="TreeGrafter"/>
</dbReference>
<dbReference type="InterPro" id="IPR048939">
    <property type="entry name" value="ATG5_UblA"/>
</dbReference>
<evidence type="ECO:0000259" key="7">
    <source>
        <dbReference type="Pfam" id="PF20637"/>
    </source>
</evidence>
<dbReference type="Pfam" id="PF04106">
    <property type="entry name" value="ATG5_UblB"/>
    <property type="match status" value="1"/>
</dbReference>
<dbReference type="GO" id="GO:0019776">
    <property type="term" value="F:Atg8-family ligase activity"/>
    <property type="evidence" value="ECO:0007669"/>
    <property type="project" value="TreeGrafter"/>
</dbReference>
<evidence type="ECO:0000256" key="1">
    <source>
        <dbReference type="ARBA" id="ARBA00006910"/>
    </source>
</evidence>
<dbReference type="InterPro" id="IPR048318">
    <property type="entry name" value="ATG5_UblB"/>
</dbReference>
<evidence type="ECO:0000259" key="8">
    <source>
        <dbReference type="Pfam" id="PF20638"/>
    </source>
</evidence>
<keyword evidence="5" id="KW-0813">Transport</keyword>
<dbReference type="PANTHER" id="PTHR13040:SF2">
    <property type="entry name" value="AUTOPHAGY PROTEIN 5"/>
    <property type="match status" value="1"/>
</dbReference>
<keyword evidence="10" id="KW-1185">Reference proteome</keyword>
<organism evidence="9 10">
    <name type="scientific">Apatococcus lobatus</name>
    <dbReference type="NCBI Taxonomy" id="904363"/>
    <lineage>
        <taxon>Eukaryota</taxon>
        <taxon>Viridiplantae</taxon>
        <taxon>Chlorophyta</taxon>
        <taxon>core chlorophytes</taxon>
        <taxon>Trebouxiophyceae</taxon>
        <taxon>Chlorellales</taxon>
        <taxon>Chlorellaceae</taxon>
        <taxon>Apatococcus</taxon>
    </lineage>
</organism>
<dbReference type="InterPro" id="IPR042527">
    <property type="entry name" value="Atg5_UblA_dom_sf"/>
</dbReference>
<dbReference type="InterPro" id="IPR042526">
    <property type="entry name" value="Atg5_HR"/>
</dbReference>
<evidence type="ECO:0000259" key="6">
    <source>
        <dbReference type="Pfam" id="PF04106"/>
    </source>
</evidence>
<evidence type="ECO:0000313" key="9">
    <source>
        <dbReference type="EMBL" id="KAK9838653.1"/>
    </source>
</evidence>
<comment type="subcellular location">
    <subcellularLocation>
        <location evidence="5">Cytoplasm</location>
    </subcellularLocation>
</comment>
<feature type="domain" description="Autophagy protein ATG5 UblA" evidence="8">
    <location>
        <begin position="8"/>
        <end position="101"/>
    </location>
</feature>
<dbReference type="GO" id="GO:0034727">
    <property type="term" value="P:piecemeal microautophagy of the nucleus"/>
    <property type="evidence" value="ECO:0007669"/>
    <property type="project" value="TreeGrafter"/>
</dbReference>
<evidence type="ECO:0000256" key="5">
    <source>
        <dbReference type="RuleBase" id="RU361202"/>
    </source>
</evidence>
<dbReference type="PANTHER" id="PTHR13040">
    <property type="entry name" value="AUTOPHAGY PROTEIN 5"/>
    <property type="match status" value="1"/>
</dbReference>
<dbReference type="Pfam" id="PF20638">
    <property type="entry name" value="ATG5_UblA"/>
    <property type="match status" value="1"/>
</dbReference>
<gene>
    <name evidence="9" type="ORF">WJX74_000686</name>
</gene>
<dbReference type="GO" id="GO:0061908">
    <property type="term" value="C:phagophore"/>
    <property type="evidence" value="ECO:0007669"/>
    <property type="project" value="TreeGrafter"/>
</dbReference>
<keyword evidence="4 5" id="KW-0072">Autophagy</keyword>
<dbReference type="GO" id="GO:0044233">
    <property type="term" value="C:mitochondria-associated endoplasmic reticulum membrane contact site"/>
    <property type="evidence" value="ECO:0007669"/>
    <property type="project" value="TreeGrafter"/>
</dbReference>
<proteinExistence type="inferred from homology"/>
<name>A0AAW1RZ98_9CHLO</name>
<dbReference type="GO" id="GO:0034045">
    <property type="term" value="C:phagophore assembly site membrane"/>
    <property type="evidence" value="ECO:0007669"/>
    <property type="project" value="TreeGrafter"/>
</dbReference>
<dbReference type="InterPro" id="IPR007239">
    <property type="entry name" value="Atg5"/>
</dbReference>
<dbReference type="Pfam" id="PF20637">
    <property type="entry name" value="ATG5_HBR"/>
    <property type="match status" value="1"/>
</dbReference>
<comment type="similarity">
    <text evidence="1 5">Belongs to the ATG5 family.</text>
</comment>
<comment type="function">
    <text evidence="5">Required for autophagy.</text>
</comment>
<comment type="caution">
    <text evidence="9">The sequence shown here is derived from an EMBL/GenBank/DDBJ whole genome shotgun (WGS) entry which is preliminary data.</text>
</comment>
<sequence>MATSDPEVWQAAVPVRLELAPNEVTTPEAPPPVYVMAPRMSYLPIIAQQLLSSFEHVLPPGENTPWFEYRRLPLKWQLPIGVLYDLLANEDEQPWQLTIHYRHYPSENLLPWSSPAALSNHFFSSLKEAGYICRWSNTNAVMTMTNTARDDLWQSIQAHDHKQYASILESLSLTPQARDAQAPQIPIRLLIRAGKSGYLSGYDCISLTSQPAAALEESSEEPLLLESTLEALLASSLEQDAFNKLQSDLQSGQQHVVVNGIQPPLKTPVAWLHTNLHYPDHFLYVVIRTFSNGQTSGPSSS</sequence>
<evidence type="ECO:0000256" key="4">
    <source>
        <dbReference type="ARBA" id="ARBA00023006"/>
    </source>
</evidence>
<keyword evidence="2 5" id="KW-1017">Isopeptide bond</keyword>
<dbReference type="GO" id="GO:0034274">
    <property type="term" value="C:Atg12-Atg5-Atg16 complex"/>
    <property type="evidence" value="ECO:0007669"/>
    <property type="project" value="TreeGrafter"/>
</dbReference>
<protein>
    <recommendedName>
        <fullName evidence="5">Autophagy protein 5</fullName>
    </recommendedName>
</protein>
<evidence type="ECO:0000256" key="2">
    <source>
        <dbReference type="ARBA" id="ARBA00022499"/>
    </source>
</evidence>
<dbReference type="AlphaFoldDB" id="A0AAW1RZ98"/>
<comment type="subunit">
    <text evidence="5">Conjugated with ATG12.</text>
</comment>
<feature type="domain" description="Autophagy protein ATG5 alpha-helical bundle region" evidence="7">
    <location>
        <begin position="117"/>
        <end position="171"/>
    </location>
</feature>
<dbReference type="GO" id="GO:0005776">
    <property type="term" value="C:autophagosome"/>
    <property type="evidence" value="ECO:0007669"/>
    <property type="project" value="TreeGrafter"/>
</dbReference>
<reference evidence="9 10" key="1">
    <citation type="journal article" date="2024" name="Nat. Commun.">
        <title>Phylogenomics reveals the evolutionary origins of lichenization in chlorophyte algae.</title>
        <authorList>
            <person name="Puginier C."/>
            <person name="Libourel C."/>
            <person name="Otte J."/>
            <person name="Skaloud P."/>
            <person name="Haon M."/>
            <person name="Grisel S."/>
            <person name="Petersen M."/>
            <person name="Berrin J.G."/>
            <person name="Delaux P.M."/>
            <person name="Dal Grande F."/>
            <person name="Keller J."/>
        </authorList>
    </citation>
    <scope>NUCLEOTIDE SEQUENCE [LARGE SCALE GENOMIC DNA]</scope>
    <source>
        <strain evidence="9 10">SAG 2145</strain>
    </source>
</reference>
<keyword evidence="5" id="KW-0963">Cytoplasm</keyword>
<dbReference type="InterPro" id="IPR048940">
    <property type="entry name" value="ATG5_HBR"/>
</dbReference>
<dbReference type="Gene3D" id="3.10.20.620">
    <property type="match status" value="1"/>
</dbReference>
<dbReference type="Gene3D" id="1.10.246.190">
    <property type="entry name" value="Autophagy protein Apg5, helix rich domain"/>
    <property type="match status" value="1"/>
</dbReference>
<dbReference type="EMBL" id="JALJOS010000005">
    <property type="protein sequence ID" value="KAK9838653.1"/>
    <property type="molecule type" value="Genomic_DNA"/>
</dbReference>
<dbReference type="Gene3D" id="3.10.20.90">
    <property type="entry name" value="Phosphatidylinositol 3-kinase Catalytic Subunit, Chain A, domain 1"/>
    <property type="match status" value="1"/>
</dbReference>
<evidence type="ECO:0000313" key="10">
    <source>
        <dbReference type="Proteomes" id="UP001438707"/>
    </source>
</evidence>
<dbReference type="GO" id="GO:0000422">
    <property type="term" value="P:autophagy of mitochondrion"/>
    <property type="evidence" value="ECO:0007669"/>
    <property type="project" value="TreeGrafter"/>
</dbReference>